<name>A0A1V1P1S4_9BACT</name>
<accession>A0A1V1P1S4</accession>
<comment type="caution">
    <text evidence="1">The sequence shown here is derived from an EMBL/GenBank/DDBJ whole genome shotgun (WGS) entry which is preliminary data.</text>
</comment>
<dbReference type="Proteomes" id="UP000189670">
    <property type="component" value="Unassembled WGS sequence"/>
</dbReference>
<evidence type="ECO:0000313" key="2">
    <source>
        <dbReference type="Proteomes" id="UP000189670"/>
    </source>
</evidence>
<sequence>MPNIMYDAYRACLPPGTAWEFDNNGDTDNFFEAKSENFEEVREFLETLADVRNPNTTPILSDLEKEYGILTDTRITEQERRDQLSSIIYGNTGIGFDSLQNQLQSAGFDVQVHTNDPAVDPSIFLNQVFQMVAGGDNAYAGRPDAFAARIGGELIVNGEILSSRPLYEVVAGNTYSGNTNAVAGYFEDFETTPFQYNIPTDPNTWPFIFFVGGDATRNVQGELTSIESVVIPATRENEFKNIIIRFKPLHSWAGLILSFS</sequence>
<dbReference type="EMBL" id="ATBP01000844">
    <property type="protein sequence ID" value="ETR68753.1"/>
    <property type="molecule type" value="Genomic_DNA"/>
</dbReference>
<evidence type="ECO:0000313" key="1">
    <source>
        <dbReference type="EMBL" id="ETR68753.1"/>
    </source>
</evidence>
<reference evidence="2" key="1">
    <citation type="submission" date="2012-11" db="EMBL/GenBank/DDBJ databases">
        <authorList>
            <person name="Lucero-Rivera Y.E."/>
            <person name="Tovar-Ramirez D."/>
        </authorList>
    </citation>
    <scope>NUCLEOTIDE SEQUENCE [LARGE SCALE GENOMIC DNA]</scope>
    <source>
        <strain evidence="2">Araruama</strain>
    </source>
</reference>
<proteinExistence type="predicted"/>
<dbReference type="AlphaFoldDB" id="A0A1V1P1S4"/>
<organism evidence="1 2">
    <name type="scientific">Candidatus Magnetoglobus multicellularis str. Araruama</name>
    <dbReference type="NCBI Taxonomy" id="890399"/>
    <lineage>
        <taxon>Bacteria</taxon>
        <taxon>Pseudomonadati</taxon>
        <taxon>Thermodesulfobacteriota</taxon>
        <taxon>Desulfobacteria</taxon>
        <taxon>Desulfobacterales</taxon>
        <taxon>Desulfobacteraceae</taxon>
        <taxon>Candidatus Magnetoglobus</taxon>
    </lineage>
</organism>
<protein>
    <submittedName>
        <fullName evidence="1">Uncharacterized protein</fullName>
    </submittedName>
</protein>
<gene>
    <name evidence="1" type="ORF">OMM_04377</name>
</gene>